<keyword evidence="13" id="KW-1185">Reference proteome</keyword>
<evidence type="ECO:0000256" key="10">
    <source>
        <dbReference type="ARBA" id="ARBA00023136"/>
    </source>
</evidence>
<protein>
    <recommendedName>
        <fullName evidence="11">Complex III subunit 9</fullName>
    </recommendedName>
</protein>
<evidence type="ECO:0000256" key="4">
    <source>
        <dbReference type="ARBA" id="ARBA00022660"/>
    </source>
</evidence>
<evidence type="ECO:0000256" key="7">
    <source>
        <dbReference type="ARBA" id="ARBA00022982"/>
    </source>
</evidence>
<dbReference type="PANTHER" id="PTHR12980">
    <property type="entry name" value="UBIQUINOL-CYTOCHROME C REDUCTASE COMPLEX, SUBUNIT X"/>
    <property type="match status" value="1"/>
</dbReference>
<dbReference type="Pfam" id="PF05365">
    <property type="entry name" value="UCR_UQCRX_QCR9"/>
    <property type="match status" value="1"/>
</dbReference>
<evidence type="ECO:0000256" key="11">
    <source>
        <dbReference type="RuleBase" id="RU368056"/>
    </source>
</evidence>
<keyword evidence="5" id="KW-0812">Transmembrane</keyword>
<dbReference type="AlphaFoldDB" id="A0AAW1PC33"/>
<dbReference type="InterPro" id="IPR008027">
    <property type="entry name" value="QCR9"/>
</dbReference>
<keyword evidence="6 11" id="KW-0999">Mitochondrion inner membrane</keyword>
<sequence length="76" mass="8338">MVTKGHSHPIFDVAYKYLMRRNSVYVAFILGGALVGERVLDNTINTLWDQNNKGKLYKDIEGSFGSGGGDDEGGDE</sequence>
<organism evidence="12 13">
    <name type="scientific">Symbiochloris irregularis</name>
    <dbReference type="NCBI Taxonomy" id="706552"/>
    <lineage>
        <taxon>Eukaryota</taxon>
        <taxon>Viridiplantae</taxon>
        <taxon>Chlorophyta</taxon>
        <taxon>core chlorophytes</taxon>
        <taxon>Trebouxiophyceae</taxon>
        <taxon>Trebouxiales</taxon>
        <taxon>Trebouxiaceae</taxon>
        <taxon>Symbiochloris</taxon>
    </lineage>
</organism>
<evidence type="ECO:0000313" key="12">
    <source>
        <dbReference type="EMBL" id="KAK9807330.1"/>
    </source>
</evidence>
<evidence type="ECO:0000256" key="1">
    <source>
        <dbReference type="ARBA" id="ARBA00004434"/>
    </source>
</evidence>
<evidence type="ECO:0000313" key="13">
    <source>
        <dbReference type="Proteomes" id="UP001465755"/>
    </source>
</evidence>
<accession>A0AAW1PC33</accession>
<dbReference type="GO" id="GO:0045275">
    <property type="term" value="C:respiratory chain complex III"/>
    <property type="evidence" value="ECO:0007669"/>
    <property type="project" value="UniProtKB-UniRule"/>
</dbReference>
<comment type="caution">
    <text evidence="12">The sequence shown here is derived from an EMBL/GenBank/DDBJ whole genome shotgun (WGS) entry which is preliminary data.</text>
</comment>
<dbReference type="InterPro" id="IPR036656">
    <property type="entry name" value="QCR9_sf"/>
</dbReference>
<dbReference type="GO" id="GO:0005743">
    <property type="term" value="C:mitochondrial inner membrane"/>
    <property type="evidence" value="ECO:0007669"/>
    <property type="project" value="UniProtKB-SubCell"/>
</dbReference>
<dbReference type="PANTHER" id="PTHR12980:SF0">
    <property type="entry name" value="CYTOCHROME B-C1 COMPLEX SUBUNIT 9"/>
    <property type="match status" value="1"/>
</dbReference>
<comment type="function">
    <text evidence="11">Component of the ubiquinol-cytochrome c oxidoreductase, a multisubunit transmembrane complex that is part of the mitochondrial electron transport chain which drives oxidative phosphorylation. The complex plays an important role in the uptake of multiple carbon sources present in different host niches.</text>
</comment>
<dbReference type="Proteomes" id="UP001465755">
    <property type="component" value="Unassembled WGS sequence"/>
</dbReference>
<keyword evidence="4 11" id="KW-0679">Respiratory chain</keyword>
<comment type="subcellular location">
    <subcellularLocation>
        <location evidence="1 11">Mitochondrion inner membrane</location>
        <topology evidence="1 11">Single-pass membrane protein</topology>
    </subcellularLocation>
</comment>
<comment type="subunit">
    <text evidence="11">Component of the ubiquinol-cytochrome c oxidoreductase (cytochrome b-c1 complex, complex III, CIII), a multisubunit enzyme composed of 3 respiratory subunits cytochrome b, cytochrome c1 and Rieske protein, 2 core protein subunits, and additional low-molecular weight protein subunits.</text>
</comment>
<dbReference type="EMBL" id="JALJOQ010000031">
    <property type="protein sequence ID" value="KAK9807330.1"/>
    <property type="molecule type" value="Genomic_DNA"/>
</dbReference>
<name>A0AAW1PC33_9CHLO</name>
<gene>
    <name evidence="12" type="ORF">WJX73_002445</name>
</gene>
<evidence type="ECO:0000256" key="2">
    <source>
        <dbReference type="ARBA" id="ARBA00007856"/>
    </source>
</evidence>
<evidence type="ECO:0000256" key="3">
    <source>
        <dbReference type="ARBA" id="ARBA00022448"/>
    </source>
</evidence>
<proteinExistence type="inferred from homology"/>
<dbReference type="SUPFAM" id="SSF81514">
    <property type="entry name" value="Subunit X (non-heme 7 kDa protein) of cytochrome bc1 complex (Ubiquinol-cytochrome c reductase)"/>
    <property type="match status" value="1"/>
</dbReference>
<comment type="similarity">
    <text evidence="2 11">Belongs to the UQCR10/QCR9 family.</text>
</comment>
<dbReference type="GO" id="GO:0006122">
    <property type="term" value="P:mitochondrial electron transport, ubiquinol to cytochrome c"/>
    <property type="evidence" value="ECO:0007669"/>
    <property type="project" value="UniProtKB-UniRule"/>
</dbReference>
<dbReference type="FunFam" id="1.20.5.260:FF:000001">
    <property type="entry name" value="Cytochrome b-c1 complex subunit 9"/>
    <property type="match status" value="1"/>
</dbReference>
<evidence type="ECO:0000256" key="8">
    <source>
        <dbReference type="ARBA" id="ARBA00022989"/>
    </source>
</evidence>
<evidence type="ECO:0000256" key="9">
    <source>
        <dbReference type="ARBA" id="ARBA00023128"/>
    </source>
</evidence>
<keyword evidence="8" id="KW-1133">Transmembrane helix</keyword>
<reference evidence="12 13" key="1">
    <citation type="journal article" date="2024" name="Nat. Commun.">
        <title>Phylogenomics reveals the evolutionary origins of lichenization in chlorophyte algae.</title>
        <authorList>
            <person name="Puginier C."/>
            <person name="Libourel C."/>
            <person name="Otte J."/>
            <person name="Skaloud P."/>
            <person name="Haon M."/>
            <person name="Grisel S."/>
            <person name="Petersen M."/>
            <person name="Berrin J.G."/>
            <person name="Delaux P.M."/>
            <person name="Dal Grande F."/>
            <person name="Keller J."/>
        </authorList>
    </citation>
    <scope>NUCLEOTIDE SEQUENCE [LARGE SCALE GENOMIC DNA]</scope>
    <source>
        <strain evidence="12 13">SAG 2036</strain>
    </source>
</reference>
<evidence type="ECO:0000256" key="5">
    <source>
        <dbReference type="ARBA" id="ARBA00022692"/>
    </source>
</evidence>
<keyword evidence="3 11" id="KW-0813">Transport</keyword>
<evidence type="ECO:0000256" key="6">
    <source>
        <dbReference type="ARBA" id="ARBA00022792"/>
    </source>
</evidence>
<keyword evidence="7 11" id="KW-0249">Electron transport</keyword>
<keyword evidence="10" id="KW-0472">Membrane</keyword>
<dbReference type="Gene3D" id="1.20.5.260">
    <property type="entry name" value="Cytochrome b-c1 complex subunit 9"/>
    <property type="match status" value="1"/>
</dbReference>
<keyword evidence="9 11" id="KW-0496">Mitochondrion</keyword>